<keyword evidence="2" id="KW-1185">Reference proteome</keyword>
<evidence type="ECO:0000313" key="2">
    <source>
        <dbReference type="Proteomes" id="UP000335415"/>
    </source>
</evidence>
<name>A0A5J5FZH1_9GAMM</name>
<dbReference type="AlphaFoldDB" id="A0A5J5FZH1"/>
<accession>A0A5J5FZH1</accession>
<gene>
    <name evidence="1" type="ORF">FJU30_13970</name>
</gene>
<sequence>MNKSLSHRLSLAGALTPAQQQALLPVLADCAARAESLCAFAAATFGADVPPVTVRLTPLRPVAGSAPETRR</sequence>
<comment type="caution">
    <text evidence="1">The sequence shown here is derived from an EMBL/GenBank/DDBJ whole genome shotgun (WGS) entry which is preliminary data.</text>
</comment>
<evidence type="ECO:0000313" key="1">
    <source>
        <dbReference type="EMBL" id="KAA8999435.1"/>
    </source>
</evidence>
<proteinExistence type="predicted"/>
<protein>
    <submittedName>
        <fullName evidence="1">Uncharacterized protein</fullName>
    </submittedName>
</protein>
<dbReference type="Proteomes" id="UP000335415">
    <property type="component" value="Unassembled WGS sequence"/>
</dbReference>
<dbReference type="RefSeq" id="WP_150435578.1">
    <property type="nucleotide sequence ID" value="NZ_VYKJ01000006.1"/>
</dbReference>
<dbReference type="EMBL" id="VYKJ01000006">
    <property type="protein sequence ID" value="KAA8999435.1"/>
    <property type="molecule type" value="Genomic_DNA"/>
</dbReference>
<organism evidence="1 2">
    <name type="scientific">Affinibrenneria salicis</name>
    <dbReference type="NCBI Taxonomy" id="2590031"/>
    <lineage>
        <taxon>Bacteria</taxon>
        <taxon>Pseudomonadati</taxon>
        <taxon>Pseudomonadota</taxon>
        <taxon>Gammaproteobacteria</taxon>
        <taxon>Enterobacterales</taxon>
        <taxon>Pectobacteriaceae</taxon>
        <taxon>Affinibrenneria</taxon>
    </lineage>
</organism>
<reference evidence="1 2" key="1">
    <citation type="submission" date="2019-09" db="EMBL/GenBank/DDBJ databases">
        <authorList>
            <person name="Li Y."/>
        </authorList>
    </citation>
    <scope>NUCLEOTIDE SEQUENCE [LARGE SCALE GENOMIC DNA]</scope>
    <source>
        <strain evidence="1 2">L3-3HA</strain>
    </source>
</reference>